<organism evidence="4 5">
    <name type="scientific">Litoribrevibacter euphylliae</name>
    <dbReference type="NCBI Taxonomy" id="1834034"/>
    <lineage>
        <taxon>Bacteria</taxon>
        <taxon>Pseudomonadati</taxon>
        <taxon>Pseudomonadota</taxon>
        <taxon>Gammaproteobacteria</taxon>
        <taxon>Oceanospirillales</taxon>
        <taxon>Oceanospirillaceae</taxon>
        <taxon>Litoribrevibacter</taxon>
    </lineage>
</organism>
<dbReference type="PROSITE" id="PS51371">
    <property type="entry name" value="CBS"/>
    <property type="match status" value="2"/>
</dbReference>
<feature type="domain" description="CBS" evidence="3">
    <location>
        <begin position="7"/>
        <end position="63"/>
    </location>
</feature>
<dbReference type="InterPro" id="IPR051257">
    <property type="entry name" value="Diverse_CBS-Domain"/>
</dbReference>
<sequence length="137" mass="14921">MKIKDVMTSDVATLNANATLAQARELMESKRIRQIPIVDKEGKVEGIISKRDIYAASVSNLSENYERSKNLLEGRLQISEIMTTDVETIEASESLSSAAVKLQELRVGALPVVENGKLVGVISSSDFLGIAVMLLEK</sequence>
<accession>A0ABV7HJR4</accession>
<dbReference type="Pfam" id="PF00571">
    <property type="entry name" value="CBS"/>
    <property type="match status" value="2"/>
</dbReference>
<evidence type="ECO:0000259" key="3">
    <source>
        <dbReference type="PROSITE" id="PS51371"/>
    </source>
</evidence>
<dbReference type="Proteomes" id="UP001595476">
    <property type="component" value="Unassembled WGS sequence"/>
</dbReference>
<dbReference type="SUPFAM" id="SSF54631">
    <property type="entry name" value="CBS-domain pair"/>
    <property type="match status" value="1"/>
</dbReference>
<evidence type="ECO:0000313" key="4">
    <source>
        <dbReference type="EMBL" id="MFC3152858.1"/>
    </source>
</evidence>
<dbReference type="PANTHER" id="PTHR43080">
    <property type="entry name" value="CBS DOMAIN-CONTAINING PROTEIN CBSX3, MITOCHONDRIAL"/>
    <property type="match status" value="1"/>
</dbReference>
<evidence type="ECO:0000256" key="1">
    <source>
        <dbReference type="ARBA" id="ARBA00023122"/>
    </source>
</evidence>
<keyword evidence="1 2" id="KW-0129">CBS domain</keyword>
<proteinExistence type="predicted"/>
<dbReference type="CDD" id="cd04584">
    <property type="entry name" value="CBS_pair_AcuB_like"/>
    <property type="match status" value="1"/>
</dbReference>
<name>A0ABV7HJR4_9GAMM</name>
<dbReference type="InterPro" id="IPR046342">
    <property type="entry name" value="CBS_dom_sf"/>
</dbReference>
<feature type="domain" description="CBS" evidence="3">
    <location>
        <begin position="82"/>
        <end position="137"/>
    </location>
</feature>
<dbReference type="EMBL" id="JBHRSZ010000007">
    <property type="protein sequence ID" value="MFC3152858.1"/>
    <property type="molecule type" value="Genomic_DNA"/>
</dbReference>
<dbReference type="PANTHER" id="PTHR43080:SF2">
    <property type="entry name" value="CBS DOMAIN-CONTAINING PROTEIN"/>
    <property type="match status" value="1"/>
</dbReference>
<dbReference type="SMART" id="SM00116">
    <property type="entry name" value="CBS"/>
    <property type="match status" value="2"/>
</dbReference>
<comment type="caution">
    <text evidence="4">The sequence shown here is derived from an EMBL/GenBank/DDBJ whole genome shotgun (WGS) entry which is preliminary data.</text>
</comment>
<reference evidence="5" key="1">
    <citation type="journal article" date="2019" name="Int. J. Syst. Evol. Microbiol.">
        <title>The Global Catalogue of Microorganisms (GCM) 10K type strain sequencing project: providing services to taxonomists for standard genome sequencing and annotation.</title>
        <authorList>
            <consortium name="The Broad Institute Genomics Platform"/>
            <consortium name="The Broad Institute Genome Sequencing Center for Infectious Disease"/>
            <person name="Wu L."/>
            <person name="Ma J."/>
        </authorList>
    </citation>
    <scope>NUCLEOTIDE SEQUENCE [LARGE SCALE GENOMIC DNA]</scope>
    <source>
        <strain evidence="5">KCTC 52438</strain>
    </source>
</reference>
<dbReference type="RefSeq" id="WP_386722780.1">
    <property type="nucleotide sequence ID" value="NZ_JBHRSZ010000007.1"/>
</dbReference>
<evidence type="ECO:0000256" key="2">
    <source>
        <dbReference type="PROSITE-ProRule" id="PRU00703"/>
    </source>
</evidence>
<dbReference type="InterPro" id="IPR000644">
    <property type="entry name" value="CBS_dom"/>
</dbReference>
<gene>
    <name evidence="4" type="ORF">ACFOEK_17600</name>
</gene>
<protein>
    <submittedName>
        <fullName evidence="4">CBS domain-containing protein</fullName>
    </submittedName>
</protein>
<keyword evidence="5" id="KW-1185">Reference proteome</keyword>
<dbReference type="Gene3D" id="3.10.580.10">
    <property type="entry name" value="CBS-domain"/>
    <property type="match status" value="1"/>
</dbReference>
<evidence type="ECO:0000313" key="5">
    <source>
        <dbReference type="Proteomes" id="UP001595476"/>
    </source>
</evidence>